<accession>A0A6M3MA18</accession>
<evidence type="ECO:0000259" key="1">
    <source>
        <dbReference type="Pfam" id="PF00535"/>
    </source>
</evidence>
<dbReference type="AlphaFoldDB" id="A0A6M3MA18"/>
<sequence>MPTVSIMIPTNKPDVNALINDLLKTEYEKLLISASCLQQSAAKNRNWCIDNCHSDIIVMVDDDVEVMEGDWLTKLLAPLIKYRDQISVIAPRLHSPQKQPCAQLGNNGWHDIIETGLKCACHTPETKLNITTSACIAFFKEDGVRFNEKYPDACFEDSDFCMRYKKKFPNKKIVINEHSKLIHHNRGSWRSGKTWEYNRQLFFEEWGIRI</sequence>
<dbReference type="GO" id="GO:0016740">
    <property type="term" value="F:transferase activity"/>
    <property type="evidence" value="ECO:0007669"/>
    <property type="project" value="UniProtKB-KW"/>
</dbReference>
<dbReference type="SUPFAM" id="SSF53448">
    <property type="entry name" value="Nucleotide-diphospho-sugar transferases"/>
    <property type="match status" value="1"/>
</dbReference>
<dbReference type="EMBL" id="MT143699">
    <property type="protein sequence ID" value="QJB00701.1"/>
    <property type="molecule type" value="Genomic_DNA"/>
</dbReference>
<reference evidence="3" key="1">
    <citation type="submission" date="2020-03" db="EMBL/GenBank/DDBJ databases">
        <title>The deep terrestrial virosphere.</title>
        <authorList>
            <person name="Holmfeldt K."/>
            <person name="Nilsson E."/>
            <person name="Simone D."/>
            <person name="Lopez-Fernandez M."/>
            <person name="Wu X."/>
            <person name="de Brujin I."/>
            <person name="Lundin D."/>
            <person name="Andersson A."/>
            <person name="Bertilsson S."/>
            <person name="Dopson M."/>
        </authorList>
    </citation>
    <scope>NUCLEOTIDE SEQUENCE</scope>
    <source>
        <strain evidence="2">MM171A00291</strain>
        <strain evidence="3">MM171B00223</strain>
    </source>
</reference>
<dbReference type="InterPro" id="IPR001173">
    <property type="entry name" value="Glyco_trans_2-like"/>
</dbReference>
<proteinExistence type="predicted"/>
<evidence type="ECO:0000313" key="3">
    <source>
        <dbReference type="EMBL" id="QJB04671.1"/>
    </source>
</evidence>
<gene>
    <name evidence="2" type="ORF">MM171A00291_0009</name>
    <name evidence="3" type="ORF">MM171B00223_0048</name>
</gene>
<dbReference type="InterPro" id="IPR029044">
    <property type="entry name" value="Nucleotide-diphossugar_trans"/>
</dbReference>
<dbReference type="Gene3D" id="3.90.550.10">
    <property type="entry name" value="Spore Coat Polysaccharide Biosynthesis Protein SpsA, Chain A"/>
    <property type="match status" value="1"/>
</dbReference>
<protein>
    <submittedName>
        <fullName evidence="3">Putative glycosyltransferase</fullName>
    </submittedName>
</protein>
<name>A0A6M3MA18_9ZZZZ</name>
<dbReference type="EMBL" id="MT143887">
    <property type="protein sequence ID" value="QJB04671.1"/>
    <property type="molecule type" value="Genomic_DNA"/>
</dbReference>
<dbReference type="Pfam" id="PF00535">
    <property type="entry name" value="Glycos_transf_2"/>
    <property type="match status" value="1"/>
</dbReference>
<feature type="domain" description="Glycosyltransferase 2-like" evidence="1">
    <location>
        <begin position="41"/>
        <end position="104"/>
    </location>
</feature>
<evidence type="ECO:0000313" key="2">
    <source>
        <dbReference type="EMBL" id="QJB00701.1"/>
    </source>
</evidence>
<keyword evidence="3" id="KW-0808">Transferase</keyword>
<dbReference type="CDD" id="cd00761">
    <property type="entry name" value="Glyco_tranf_GTA_type"/>
    <property type="match status" value="1"/>
</dbReference>
<organism evidence="3">
    <name type="scientific">viral metagenome</name>
    <dbReference type="NCBI Taxonomy" id="1070528"/>
    <lineage>
        <taxon>unclassified sequences</taxon>
        <taxon>metagenomes</taxon>
        <taxon>organismal metagenomes</taxon>
    </lineage>
</organism>